<keyword evidence="7" id="KW-0862">Zinc</keyword>
<dbReference type="AlphaFoldDB" id="A0A1F7VEK0"/>
<gene>
    <name evidence="10" type="ORF">A3I42_00675</name>
</gene>
<keyword evidence="6" id="KW-0479">Metal-binding</keyword>
<evidence type="ECO:0000256" key="5">
    <source>
        <dbReference type="ARBA" id="ARBA00022679"/>
    </source>
</evidence>
<dbReference type="GO" id="GO:0016747">
    <property type="term" value="F:acyltransferase activity, transferring groups other than amino-acyl groups"/>
    <property type="evidence" value="ECO:0007669"/>
    <property type="project" value="InterPro"/>
</dbReference>
<protein>
    <recommendedName>
        <fullName evidence="4 9">Phosphate propanoyltransferase</fullName>
        <ecNumber evidence="3 9">2.3.1.222</ecNumber>
    </recommendedName>
</protein>
<evidence type="ECO:0000256" key="7">
    <source>
        <dbReference type="ARBA" id="ARBA00022833"/>
    </source>
</evidence>
<evidence type="ECO:0000256" key="4">
    <source>
        <dbReference type="ARBA" id="ARBA00020837"/>
    </source>
</evidence>
<dbReference type="UniPathway" id="UPA00621"/>
<dbReference type="InterPro" id="IPR008300">
    <property type="entry name" value="PTAC"/>
</dbReference>
<keyword evidence="8 9" id="KW-0012">Acyltransferase</keyword>
<evidence type="ECO:0000256" key="9">
    <source>
        <dbReference type="PIRNR" id="PIRNR010130"/>
    </source>
</evidence>
<dbReference type="Proteomes" id="UP000178264">
    <property type="component" value="Unassembled WGS sequence"/>
</dbReference>
<dbReference type="PANTHER" id="PTHR39453">
    <property type="entry name" value="PHOSPHATE PROPANOYLTRANSFERASE"/>
    <property type="match status" value="1"/>
</dbReference>
<name>A0A1F7VEK0_9BACT</name>
<comment type="catalytic activity">
    <reaction evidence="9">
        <text>propanoyl-CoA + phosphate = propanoyl phosphate + CoA</text>
        <dbReference type="Rhea" id="RHEA:28046"/>
        <dbReference type="ChEBI" id="CHEBI:43474"/>
        <dbReference type="ChEBI" id="CHEBI:57287"/>
        <dbReference type="ChEBI" id="CHEBI:57392"/>
        <dbReference type="ChEBI" id="CHEBI:58933"/>
        <dbReference type="EC" id="2.3.1.222"/>
    </reaction>
</comment>
<comment type="function">
    <text evidence="9">Involved in 1,2-propanediol (1,2-PD) degradation by catalyzing the conversion of propanoyl-CoA to propanoyl-phosphate.</text>
</comment>
<evidence type="ECO:0000256" key="2">
    <source>
        <dbReference type="ARBA" id="ARBA00007342"/>
    </source>
</evidence>
<comment type="similarity">
    <text evidence="2 9">Belongs to the PduL family.</text>
</comment>
<dbReference type="PANTHER" id="PTHR39453:SF1">
    <property type="entry name" value="PHOSPHATE PROPANOYLTRANSFERASE"/>
    <property type="match status" value="1"/>
</dbReference>
<evidence type="ECO:0000256" key="6">
    <source>
        <dbReference type="ARBA" id="ARBA00022723"/>
    </source>
</evidence>
<evidence type="ECO:0000313" key="11">
    <source>
        <dbReference type="Proteomes" id="UP000178264"/>
    </source>
</evidence>
<sequence length="191" mass="20977">MAILRVPVEVSARHVHLSQKDLERLFGKGHRLRADHSLSQPGQFAARETVSVIKGKKKFEHVRIVGPVRRNSQVELARTDALHLGFDPPVHVSGSLANTPSLTLKGSRGSVKLLKGVIIPQRHIHASPLAAKKAGLRDRVVVSLKLEGTRALTFHNVIVRVHPTFSWHCHIDTDEGNAAGIKKNTTAILIK</sequence>
<evidence type="ECO:0000313" key="10">
    <source>
        <dbReference type="EMBL" id="OGL88939.1"/>
    </source>
</evidence>
<proteinExistence type="inferred from homology"/>
<organism evidence="10 11">
    <name type="scientific">Candidatus Uhrbacteria bacterium RIFCSPLOWO2_02_FULL_49_11</name>
    <dbReference type="NCBI Taxonomy" id="1802409"/>
    <lineage>
        <taxon>Bacteria</taxon>
        <taxon>Candidatus Uhriibacteriota</taxon>
    </lineage>
</organism>
<evidence type="ECO:0000256" key="8">
    <source>
        <dbReference type="ARBA" id="ARBA00023315"/>
    </source>
</evidence>
<evidence type="ECO:0000256" key="1">
    <source>
        <dbReference type="ARBA" id="ARBA00001947"/>
    </source>
</evidence>
<dbReference type="GO" id="GO:0051144">
    <property type="term" value="P:1,2-propanediol catabolic process"/>
    <property type="evidence" value="ECO:0007669"/>
    <property type="project" value="UniProtKB-UniPathway"/>
</dbReference>
<dbReference type="GO" id="GO:0046872">
    <property type="term" value="F:metal ion binding"/>
    <property type="evidence" value="ECO:0007669"/>
    <property type="project" value="UniProtKB-KW"/>
</dbReference>
<dbReference type="PIRSF" id="PIRSF010130">
    <property type="entry name" value="PduL"/>
    <property type="match status" value="1"/>
</dbReference>
<comment type="caution">
    <text evidence="10">The sequence shown here is derived from an EMBL/GenBank/DDBJ whole genome shotgun (WGS) entry which is preliminary data.</text>
</comment>
<evidence type="ECO:0000256" key="3">
    <source>
        <dbReference type="ARBA" id="ARBA00012206"/>
    </source>
</evidence>
<keyword evidence="5 9" id="KW-0808">Transferase</keyword>
<dbReference type="EMBL" id="MGER01000005">
    <property type="protein sequence ID" value="OGL88939.1"/>
    <property type="molecule type" value="Genomic_DNA"/>
</dbReference>
<dbReference type="NCBIfam" id="NF011652">
    <property type="entry name" value="PRK15070.1"/>
    <property type="match status" value="1"/>
</dbReference>
<accession>A0A1F7VEK0</accession>
<reference evidence="10 11" key="1">
    <citation type="journal article" date="2016" name="Nat. Commun.">
        <title>Thousands of microbial genomes shed light on interconnected biogeochemical processes in an aquifer system.</title>
        <authorList>
            <person name="Anantharaman K."/>
            <person name="Brown C.T."/>
            <person name="Hug L.A."/>
            <person name="Sharon I."/>
            <person name="Castelle C.J."/>
            <person name="Probst A.J."/>
            <person name="Thomas B.C."/>
            <person name="Singh A."/>
            <person name="Wilkins M.J."/>
            <person name="Karaoz U."/>
            <person name="Brodie E.L."/>
            <person name="Williams K.H."/>
            <person name="Hubbard S.S."/>
            <person name="Banfield J.F."/>
        </authorList>
    </citation>
    <scope>NUCLEOTIDE SEQUENCE [LARGE SCALE GENOMIC DNA]</scope>
</reference>
<dbReference type="Pfam" id="PF06130">
    <property type="entry name" value="PTAC"/>
    <property type="match status" value="1"/>
</dbReference>
<dbReference type="EC" id="2.3.1.222" evidence="3 9"/>
<comment type="cofactor">
    <cofactor evidence="1">
        <name>Zn(2+)</name>
        <dbReference type="ChEBI" id="CHEBI:29105"/>
    </cofactor>
</comment>
<comment type="pathway">
    <text evidence="9">Polyol metabolism; 1,2-propanediol degradation.</text>
</comment>